<proteinExistence type="predicted"/>
<evidence type="ECO:0000313" key="2">
    <source>
        <dbReference type="Proteomes" id="UP000822688"/>
    </source>
</evidence>
<dbReference type="EMBL" id="CM026421">
    <property type="protein sequence ID" value="KAG0590814.1"/>
    <property type="molecule type" value="Genomic_DNA"/>
</dbReference>
<protein>
    <submittedName>
        <fullName evidence="1">Uncharacterized protein</fullName>
    </submittedName>
</protein>
<dbReference type="AlphaFoldDB" id="A0A8T0J4I0"/>
<accession>A0A8T0J4I0</accession>
<reference evidence="1" key="1">
    <citation type="submission" date="2020-06" db="EMBL/GenBank/DDBJ databases">
        <title>WGS assembly of Ceratodon purpureus strain R40.</title>
        <authorList>
            <person name="Carey S.B."/>
            <person name="Jenkins J."/>
            <person name="Shu S."/>
            <person name="Lovell J.T."/>
            <person name="Sreedasyam A."/>
            <person name="Maumus F."/>
            <person name="Tiley G.P."/>
            <person name="Fernandez-Pozo N."/>
            <person name="Barry K."/>
            <person name="Chen C."/>
            <person name="Wang M."/>
            <person name="Lipzen A."/>
            <person name="Daum C."/>
            <person name="Saski C.A."/>
            <person name="Payton A.C."/>
            <person name="Mcbreen J.C."/>
            <person name="Conrad R.E."/>
            <person name="Kollar L.M."/>
            <person name="Olsson S."/>
            <person name="Huttunen S."/>
            <person name="Landis J.B."/>
            <person name="Wickett N.J."/>
            <person name="Johnson M.G."/>
            <person name="Rensing S.A."/>
            <person name="Grimwood J."/>
            <person name="Schmutz J."/>
            <person name="Mcdaniel S.F."/>
        </authorList>
    </citation>
    <scope>NUCLEOTIDE SEQUENCE</scope>
    <source>
        <strain evidence="1">R40</strain>
    </source>
</reference>
<name>A0A8T0J4I0_CERPU</name>
<dbReference type="Proteomes" id="UP000822688">
    <property type="component" value="Chromosome 1"/>
</dbReference>
<evidence type="ECO:0000313" key="1">
    <source>
        <dbReference type="EMBL" id="KAG0590814.1"/>
    </source>
</evidence>
<organism evidence="1 2">
    <name type="scientific">Ceratodon purpureus</name>
    <name type="common">Fire moss</name>
    <name type="synonym">Dicranum purpureum</name>
    <dbReference type="NCBI Taxonomy" id="3225"/>
    <lineage>
        <taxon>Eukaryota</taxon>
        <taxon>Viridiplantae</taxon>
        <taxon>Streptophyta</taxon>
        <taxon>Embryophyta</taxon>
        <taxon>Bryophyta</taxon>
        <taxon>Bryophytina</taxon>
        <taxon>Bryopsida</taxon>
        <taxon>Dicranidae</taxon>
        <taxon>Pseudoditrichales</taxon>
        <taxon>Ditrichaceae</taxon>
        <taxon>Ceratodon</taxon>
    </lineage>
</organism>
<gene>
    <name evidence="1" type="ORF">KC19_1G128700</name>
</gene>
<comment type="caution">
    <text evidence="1">The sequence shown here is derived from an EMBL/GenBank/DDBJ whole genome shotgun (WGS) entry which is preliminary data.</text>
</comment>
<sequence>MCSSCDHCIIQHYRPVSCNIEVLKKRGETKATLCACENILQAPLTDTVCLCTKLKHYSFGRRPQMTRILQHHNHSHCPKAQPAWERSLEVYHKMNKHDLSDFTWESVEVKLELNSKSMTAS</sequence>
<keyword evidence="2" id="KW-1185">Reference proteome</keyword>